<accession>A0A7R9FVZ8</accession>
<gene>
    <name evidence="1" type="ORF">TSIB3V08_LOCUS1456</name>
</gene>
<reference evidence="1" key="1">
    <citation type="submission" date="2020-11" db="EMBL/GenBank/DDBJ databases">
        <authorList>
            <person name="Tran Van P."/>
        </authorList>
    </citation>
    <scope>NUCLEOTIDE SEQUENCE</scope>
</reference>
<evidence type="ECO:0000313" key="1">
    <source>
        <dbReference type="EMBL" id="CAD7257181.1"/>
    </source>
</evidence>
<proteinExistence type="predicted"/>
<dbReference type="AlphaFoldDB" id="A0A7R9FVZ8"/>
<dbReference type="EMBL" id="OC000409">
    <property type="protein sequence ID" value="CAD7257181.1"/>
    <property type="molecule type" value="Genomic_DNA"/>
</dbReference>
<sequence>MGPGQEVKREYVRKYATEEALREQENQAVSSDSESSMSDFSYMHIEFRVRVPAFASREKVENHFWKNHHQYTRLGLDPNLTFIGSLVSHESGGLDHGATKAGIGKVELEEVKPAFAWRESGKLFKAPPLPVNPTEIRTSISPSSAVDLNKTRALANYATKAERERVILLMDGYAGHIANNSSRKFNCSRPDSQSPYIVLHSKNR</sequence>
<organism evidence="1">
    <name type="scientific">Timema shepardi</name>
    <name type="common">Walking stick</name>
    <dbReference type="NCBI Taxonomy" id="629360"/>
    <lineage>
        <taxon>Eukaryota</taxon>
        <taxon>Metazoa</taxon>
        <taxon>Ecdysozoa</taxon>
        <taxon>Arthropoda</taxon>
        <taxon>Hexapoda</taxon>
        <taxon>Insecta</taxon>
        <taxon>Pterygota</taxon>
        <taxon>Neoptera</taxon>
        <taxon>Polyneoptera</taxon>
        <taxon>Phasmatodea</taxon>
        <taxon>Timematodea</taxon>
        <taxon>Timematoidea</taxon>
        <taxon>Timematidae</taxon>
        <taxon>Timema</taxon>
    </lineage>
</organism>
<name>A0A7R9FVZ8_TIMSH</name>
<protein>
    <submittedName>
        <fullName evidence="1">Uncharacterized protein</fullName>
    </submittedName>
</protein>